<evidence type="ECO:0000313" key="10">
    <source>
        <dbReference type="Proteomes" id="UP000612855"/>
    </source>
</evidence>
<name>A0A917AG58_9RHOB</name>
<dbReference type="GO" id="GO:0071973">
    <property type="term" value="P:bacterial-type flagellum-dependent cell motility"/>
    <property type="evidence" value="ECO:0007669"/>
    <property type="project" value="InterPro"/>
</dbReference>
<comment type="function">
    <text evidence="1 7">Assembles around the rod to form the L-ring and probably protects the motor/basal body from shearing forces during rotation.</text>
</comment>
<evidence type="ECO:0000256" key="1">
    <source>
        <dbReference type="ARBA" id="ARBA00002591"/>
    </source>
</evidence>
<dbReference type="Proteomes" id="UP000612855">
    <property type="component" value="Unassembled WGS sequence"/>
</dbReference>
<dbReference type="Pfam" id="PF02107">
    <property type="entry name" value="FlgH"/>
    <property type="match status" value="1"/>
</dbReference>
<evidence type="ECO:0000256" key="3">
    <source>
        <dbReference type="ARBA" id="ARBA00022729"/>
    </source>
</evidence>
<dbReference type="RefSeq" id="WP_229737754.1">
    <property type="nucleotide sequence ID" value="NZ_BMFJ01000004.1"/>
</dbReference>
<keyword evidence="7" id="KW-0449">Lipoprotein</keyword>
<evidence type="ECO:0000256" key="5">
    <source>
        <dbReference type="ARBA" id="ARBA00023143"/>
    </source>
</evidence>
<keyword evidence="3 7" id="KW-0732">Signal</keyword>
<dbReference type="GO" id="GO:0009279">
    <property type="term" value="C:cell outer membrane"/>
    <property type="evidence" value="ECO:0007669"/>
    <property type="project" value="UniProtKB-SubCell"/>
</dbReference>
<organism evidence="9 10">
    <name type="scientific">Primorskyibacter flagellatus</name>
    <dbReference type="NCBI Taxonomy" id="1387277"/>
    <lineage>
        <taxon>Bacteria</taxon>
        <taxon>Pseudomonadati</taxon>
        <taxon>Pseudomonadota</taxon>
        <taxon>Alphaproteobacteria</taxon>
        <taxon>Rhodobacterales</taxon>
        <taxon>Roseobacteraceae</taxon>
        <taxon>Primorskyibacter</taxon>
    </lineage>
</organism>
<sequence>MKSPLPRLAVSALALVSVAACAQNPFDRDPKISGVEMSPMSMPEVARVQVPMPPPEAPRIPERGEASSLWQRNSAGFFADQRATKVGDILTINIEIDDNARLANASDRERSGSSEFAKPGFFGYGGKLHKLLPGVGPADLGDNLVETSSSTQASGSGTINRNEKINLKVAALVVEMLPNGNMVVAGRQEVKVNEELRELRVAGIIRPQDIALNNTIPYEKIAEARITYGGEGSLSRQQRRSYGEDVVDIVLPY</sequence>
<dbReference type="PRINTS" id="PR01008">
    <property type="entry name" value="FLGLRINGFLGH"/>
</dbReference>
<evidence type="ECO:0000256" key="2">
    <source>
        <dbReference type="ARBA" id="ARBA00006929"/>
    </source>
</evidence>
<comment type="similarity">
    <text evidence="2 7">Belongs to the FlgH family.</text>
</comment>
<dbReference type="PANTHER" id="PTHR34933:SF1">
    <property type="entry name" value="FLAGELLAR L-RING PROTEIN"/>
    <property type="match status" value="1"/>
</dbReference>
<gene>
    <name evidence="7 9" type="primary">flgH</name>
    <name evidence="9" type="ORF">GCM10011360_42120</name>
</gene>
<comment type="caution">
    <text evidence="9">The sequence shown here is derived from an EMBL/GenBank/DDBJ whole genome shotgun (WGS) entry which is preliminary data.</text>
</comment>
<evidence type="ECO:0000313" key="9">
    <source>
        <dbReference type="EMBL" id="GGE50665.1"/>
    </source>
</evidence>
<dbReference type="PROSITE" id="PS51257">
    <property type="entry name" value="PROKAR_LIPOPROTEIN"/>
    <property type="match status" value="1"/>
</dbReference>
<dbReference type="GO" id="GO:0003774">
    <property type="term" value="F:cytoskeletal motor activity"/>
    <property type="evidence" value="ECO:0007669"/>
    <property type="project" value="InterPro"/>
</dbReference>
<reference evidence="10" key="1">
    <citation type="journal article" date="2019" name="Int. J. Syst. Evol. Microbiol.">
        <title>The Global Catalogue of Microorganisms (GCM) 10K type strain sequencing project: providing services to taxonomists for standard genome sequencing and annotation.</title>
        <authorList>
            <consortium name="The Broad Institute Genomics Platform"/>
            <consortium name="The Broad Institute Genome Sequencing Center for Infectious Disease"/>
            <person name="Wu L."/>
            <person name="Ma J."/>
        </authorList>
    </citation>
    <scope>NUCLEOTIDE SEQUENCE [LARGE SCALE GENOMIC DNA]</scope>
    <source>
        <strain evidence="10">CGMCC 1.12664</strain>
    </source>
</reference>
<feature type="signal peptide" evidence="8">
    <location>
        <begin position="1"/>
        <end position="22"/>
    </location>
</feature>
<comment type="subunit">
    <text evidence="7">The basal body constitutes a major portion of the flagellar organelle and consists of four rings (L,P,S, and M) mounted on a central rod.</text>
</comment>
<accession>A0A917AG58</accession>
<evidence type="ECO:0000256" key="6">
    <source>
        <dbReference type="ARBA" id="ARBA00023237"/>
    </source>
</evidence>
<keyword evidence="10" id="KW-1185">Reference proteome</keyword>
<keyword evidence="9" id="KW-0966">Cell projection</keyword>
<keyword evidence="9" id="KW-0282">Flagellum</keyword>
<proteinExistence type="inferred from homology"/>
<dbReference type="InterPro" id="IPR000527">
    <property type="entry name" value="Flag_Lring"/>
</dbReference>
<evidence type="ECO:0000256" key="4">
    <source>
        <dbReference type="ARBA" id="ARBA00023136"/>
    </source>
</evidence>
<dbReference type="EMBL" id="BMFJ01000004">
    <property type="protein sequence ID" value="GGE50665.1"/>
    <property type="molecule type" value="Genomic_DNA"/>
</dbReference>
<dbReference type="PANTHER" id="PTHR34933">
    <property type="entry name" value="FLAGELLAR L-RING PROTEIN"/>
    <property type="match status" value="1"/>
</dbReference>
<dbReference type="HAMAP" id="MF_00415">
    <property type="entry name" value="FlgH"/>
    <property type="match status" value="1"/>
</dbReference>
<feature type="chain" id="PRO_5036779260" description="Flagellar L-ring protein" evidence="8">
    <location>
        <begin position="23"/>
        <end position="253"/>
    </location>
</feature>
<dbReference type="GO" id="GO:0009427">
    <property type="term" value="C:bacterial-type flagellum basal body, distal rod, L ring"/>
    <property type="evidence" value="ECO:0007669"/>
    <property type="project" value="InterPro"/>
</dbReference>
<keyword evidence="4 7" id="KW-0472">Membrane</keyword>
<keyword evidence="9" id="KW-0969">Cilium</keyword>
<evidence type="ECO:0000256" key="8">
    <source>
        <dbReference type="SAM" id="SignalP"/>
    </source>
</evidence>
<protein>
    <recommendedName>
        <fullName evidence="7">Flagellar L-ring protein</fullName>
    </recommendedName>
    <alternativeName>
        <fullName evidence="7">Basal body L-ring protein</fullName>
    </alternativeName>
</protein>
<keyword evidence="6 7" id="KW-0998">Cell outer membrane</keyword>
<keyword evidence="5 7" id="KW-0975">Bacterial flagellum</keyword>
<comment type="subcellular location">
    <subcellularLocation>
        <location evidence="7">Cell outer membrane</location>
        <topology evidence="7">Lipid-anchor</topology>
    </subcellularLocation>
    <subcellularLocation>
        <location evidence="7">Bacterial flagellum basal body</location>
    </subcellularLocation>
</comment>
<dbReference type="AlphaFoldDB" id="A0A917AG58"/>
<evidence type="ECO:0000256" key="7">
    <source>
        <dbReference type="HAMAP-Rule" id="MF_00415"/>
    </source>
</evidence>